<dbReference type="SUPFAM" id="SSF89447">
    <property type="entry name" value="AbrB/MazE/MraZ-like"/>
    <property type="match status" value="1"/>
</dbReference>
<dbReference type="Proteomes" id="UP000002217">
    <property type="component" value="Chromosome"/>
</dbReference>
<sequence>MKNENIMLSGRASRETRLIKSTSKRQITIPKSFFDYLAIEDGITFVAQVIDGGIFLKPQSVHGETVNNQDRKRIIRKVLQEGYSGEEMVEEISYRLQRYDEFIGRRLREFENDIADSVEGADVIPGVEVFNGLDIFFDRKD</sequence>
<evidence type="ECO:0000259" key="2">
    <source>
        <dbReference type="PROSITE" id="PS51740"/>
    </source>
</evidence>
<evidence type="ECO:0000313" key="3">
    <source>
        <dbReference type="EMBL" id="ACV62429.1"/>
    </source>
</evidence>
<dbReference type="PROSITE" id="PS51740">
    <property type="entry name" value="SPOVT_ABRB"/>
    <property type="match status" value="1"/>
</dbReference>
<dbReference type="AlphaFoldDB" id="C8VW77"/>
<dbReference type="InterPro" id="IPR037914">
    <property type="entry name" value="SpoVT-AbrB_sf"/>
</dbReference>
<dbReference type="KEGG" id="dae:Dtox_1569"/>
<dbReference type="RefSeq" id="WP_015757141.1">
    <property type="nucleotide sequence ID" value="NC_013216.1"/>
</dbReference>
<protein>
    <recommendedName>
        <fullName evidence="2">SpoVT-AbrB domain-containing protein</fullName>
    </recommendedName>
</protein>
<evidence type="ECO:0000256" key="1">
    <source>
        <dbReference type="PROSITE-ProRule" id="PRU01076"/>
    </source>
</evidence>
<dbReference type="GO" id="GO:0003677">
    <property type="term" value="F:DNA binding"/>
    <property type="evidence" value="ECO:0007669"/>
    <property type="project" value="UniProtKB-UniRule"/>
</dbReference>
<accession>C8VW77</accession>
<keyword evidence="1" id="KW-0238">DNA-binding</keyword>
<dbReference type="OrthoDB" id="71707at2"/>
<evidence type="ECO:0000313" key="4">
    <source>
        <dbReference type="Proteomes" id="UP000002217"/>
    </source>
</evidence>
<name>C8VW77_DESAS</name>
<gene>
    <name evidence="3" type="ordered locus">Dtox_1569</name>
</gene>
<dbReference type="STRING" id="485916.Dtox_1569"/>
<reference evidence="3 4" key="1">
    <citation type="journal article" date="2009" name="Stand. Genomic Sci.">
        <title>Complete genome sequence of Desulfotomaculum acetoxidans type strain (5575).</title>
        <authorList>
            <person name="Spring S."/>
            <person name="Lapidus A."/>
            <person name="Schroder M."/>
            <person name="Gleim D."/>
            <person name="Sims D."/>
            <person name="Meincke L."/>
            <person name="Glavina Del Rio T."/>
            <person name="Tice H."/>
            <person name="Copeland A."/>
            <person name="Cheng J.F."/>
            <person name="Lucas S."/>
            <person name="Chen F."/>
            <person name="Nolan M."/>
            <person name="Bruce D."/>
            <person name="Goodwin L."/>
            <person name="Pitluck S."/>
            <person name="Ivanova N."/>
            <person name="Mavromatis K."/>
            <person name="Mikhailova N."/>
            <person name="Pati A."/>
            <person name="Chen A."/>
            <person name="Palaniappan K."/>
            <person name="Land M."/>
            <person name="Hauser L."/>
            <person name="Chang Y.J."/>
            <person name="Jeffries C.D."/>
            <person name="Chain P."/>
            <person name="Saunders E."/>
            <person name="Brettin T."/>
            <person name="Detter J.C."/>
            <person name="Goker M."/>
            <person name="Bristow J."/>
            <person name="Eisen J.A."/>
            <person name="Markowitz V."/>
            <person name="Hugenholtz P."/>
            <person name="Kyrpides N.C."/>
            <person name="Klenk H.P."/>
            <person name="Han C."/>
        </authorList>
    </citation>
    <scope>NUCLEOTIDE SEQUENCE [LARGE SCALE GENOMIC DNA]</scope>
    <source>
        <strain evidence="4">ATCC 49208 / DSM 771 / VKM B-1644</strain>
    </source>
</reference>
<dbReference type="InterPro" id="IPR007159">
    <property type="entry name" value="SpoVT-AbrB_dom"/>
</dbReference>
<organism evidence="3 4">
    <name type="scientific">Desulfofarcimen acetoxidans (strain ATCC 49208 / DSM 771 / KCTC 5769 / VKM B-1644 / 5575)</name>
    <name type="common">Desulfotomaculum acetoxidans</name>
    <dbReference type="NCBI Taxonomy" id="485916"/>
    <lineage>
        <taxon>Bacteria</taxon>
        <taxon>Bacillati</taxon>
        <taxon>Bacillota</taxon>
        <taxon>Clostridia</taxon>
        <taxon>Eubacteriales</taxon>
        <taxon>Peptococcaceae</taxon>
        <taxon>Desulfofarcimen</taxon>
    </lineage>
</organism>
<feature type="domain" description="SpoVT-AbrB" evidence="2">
    <location>
        <begin position="16"/>
        <end position="61"/>
    </location>
</feature>
<dbReference type="EMBL" id="CP001720">
    <property type="protein sequence ID" value="ACV62429.1"/>
    <property type="molecule type" value="Genomic_DNA"/>
</dbReference>
<dbReference type="HOGENOM" id="CLU_151805_0_0_9"/>
<keyword evidence="4" id="KW-1185">Reference proteome</keyword>
<proteinExistence type="predicted"/>